<name>W9H9D6_9PROT</name>
<dbReference type="STRING" id="1385369.N825_34640"/>
<dbReference type="Gene3D" id="2.40.50.100">
    <property type="match status" value="1"/>
</dbReference>
<sequence>MLDVAIRRRQGSFDLDIRFQAPIQGITALFGRSGSGKSSVINAIAGLAKPDAGHIRLDGTVLFDSAQGIDVPAERRRTGYVFQDSRLFPHMTVVNNLLYGMRRVPERERRISLDPVVELLGIGALLTRKPHTLSGGERQRVAVGRALLAQPRILLMDEPLASLDAERKAEILPYIERLRDELNIPIVFVSHSVDEVVRLATTLVLMADGRVTATGTVADLSVRLDVGAILGGQEVGAVLDTVVASHDAATGLTALTFPGGTLTVPQLDLGIGQHLRVRIQARDVILALEPPSRISVHNMLAGRIVELGAESGPSRDVKIDLGGSFLLARVTRHSVERLELGVGTPVFALVKSVAFDRVFPGPSGSGSGSGPGPGGRNIAL</sequence>
<dbReference type="SUPFAM" id="SSF50331">
    <property type="entry name" value="MOP-like"/>
    <property type="match status" value="1"/>
</dbReference>
<evidence type="ECO:0000256" key="7">
    <source>
        <dbReference type="ARBA" id="ARBA00022967"/>
    </source>
</evidence>
<dbReference type="GO" id="GO:0140359">
    <property type="term" value="F:ABC-type transporter activity"/>
    <property type="evidence" value="ECO:0007669"/>
    <property type="project" value="InterPro"/>
</dbReference>
<dbReference type="InterPro" id="IPR003439">
    <property type="entry name" value="ABC_transporter-like_ATP-bd"/>
</dbReference>
<evidence type="ECO:0000256" key="8">
    <source>
        <dbReference type="ARBA" id="ARBA00023136"/>
    </source>
</evidence>
<dbReference type="GO" id="GO:0005524">
    <property type="term" value="F:ATP binding"/>
    <property type="evidence" value="ECO:0007669"/>
    <property type="project" value="UniProtKB-KW"/>
</dbReference>
<evidence type="ECO:0000256" key="10">
    <source>
        <dbReference type="SAM" id="MobiDB-lite"/>
    </source>
</evidence>
<comment type="caution">
    <text evidence="13">The sequence shown here is derived from an EMBL/GenBank/DDBJ whole genome shotgun (WGS) entry which is preliminary data.</text>
</comment>
<dbReference type="SMART" id="SM00382">
    <property type="entry name" value="AAA"/>
    <property type="match status" value="1"/>
</dbReference>
<dbReference type="Gene3D" id="3.40.50.300">
    <property type="entry name" value="P-loop containing nucleotide triphosphate hydrolases"/>
    <property type="match status" value="1"/>
</dbReference>
<dbReference type="NCBIfam" id="TIGR02142">
    <property type="entry name" value="modC_ABC"/>
    <property type="match status" value="1"/>
</dbReference>
<dbReference type="PANTHER" id="PTHR43514:SF4">
    <property type="entry name" value="ABC TRANSPORTER I FAMILY MEMBER 10"/>
    <property type="match status" value="1"/>
</dbReference>
<keyword evidence="3 9" id="KW-0500">Molybdenum</keyword>
<proteinExistence type="predicted"/>
<dbReference type="AlphaFoldDB" id="W9H9D6"/>
<dbReference type="InterPro" id="IPR004606">
    <property type="entry name" value="Mop_domain"/>
</dbReference>
<dbReference type="InterPro" id="IPR017871">
    <property type="entry name" value="ABC_transporter-like_CS"/>
</dbReference>
<protein>
    <submittedName>
        <fullName evidence="13">Molybdenum ABC transporter ATP-binding protein</fullName>
    </submittedName>
</protein>
<feature type="domain" description="ABC transporter" evidence="11">
    <location>
        <begin position="1"/>
        <end position="233"/>
    </location>
</feature>
<evidence type="ECO:0000313" key="13">
    <source>
        <dbReference type="EMBL" id="EWY40438.1"/>
    </source>
</evidence>
<evidence type="ECO:0000313" key="14">
    <source>
        <dbReference type="Proteomes" id="UP000019486"/>
    </source>
</evidence>
<keyword evidence="6 13" id="KW-0067">ATP-binding</keyword>
<dbReference type="GO" id="GO:0016887">
    <property type="term" value="F:ATP hydrolysis activity"/>
    <property type="evidence" value="ECO:0007669"/>
    <property type="project" value="InterPro"/>
</dbReference>
<evidence type="ECO:0000256" key="9">
    <source>
        <dbReference type="PROSITE-ProRule" id="PRU01213"/>
    </source>
</evidence>
<dbReference type="GO" id="GO:0016020">
    <property type="term" value="C:membrane"/>
    <property type="evidence" value="ECO:0007669"/>
    <property type="project" value="InterPro"/>
</dbReference>
<dbReference type="PANTHER" id="PTHR43514">
    <property type="entry name" value="ABC TRANSPORTER I FAMILY MEMBER 10"/>
    <property type="match status" value="1"/>
</dbReference>
<evidence type="ECO:0000259" key="12">
    <source>
        <dbReference type="PROSITE" id="PS51866"/>
    </source>
</evidence>
<dbReference type="InterPro" id="IPR008995">
    <property type="entry name" value="Mo/tungstate-bd_C_term_dom"/>
</dbReference>
<evidence type="ECO:0000256" key="2">
    <source>
        <dbReference type="ARBA" id="ARBA00022475"/>
    </source>
</evidence>
<dbReference type="InterPro" id="IPR011868">
    <property type="entry name" value="ModC_ABC_ATP-bd"/>
</dbReference>
<reference evidence="13 14" key="1">
    <citation type="submission" date="2013-08" db="EMBL/GenBank/DDBJ databases">
        <title>The genome sequence of Skermanella stibiiresistens.</title>
        <authorList>
            <person name="Zhu W."/>
            <person name="Wang G."/>
        </authorList>
    </citation>
    <scope>NUCLEOTIDE SEQUENCE [LARGE SCALE GENOMIC DNA]</scope>
    <source>
        <strain evidence="13 14">SB22</strain>
    </source>
</reference>
<evidence type="ECO:0000256" key="5">
    <source>
        <dbReference type="ARBA" id="ARBA00022741"/>
    </source>
</evidence>
<feature type="region of interest" description="Disordered" evidence="10">
    <location>
        <begin position="361"/>
        <end position="380"/>
    </location>
</feature>
<keyword evidence="14" id="KW-1185">Reference proteome</keyword>
<keyword evidence="7" id="KW-1278">Translocase</keyword>
<gene>
    <name evidence="13" type="ORF">N825_34640</name>
</gene>
<dbReference type="PROSITE" id="PS51866">
    <property type="entry name" value="MOP"/>
    <property type="match status" value="1"/>
</dbReference>
<evidence type="ECO:0000256" key="4">
    <source>
        <dbReference type="ARBA" id="ARBA00022519"/>
    </source>
</evidence>
<accession>W9H9D6</accession>
<evidence type="ECO:0000256" key="1">
    <source>
        <dbReference type="ARBA" id="ARBA00022448"/>
    </source>
</evidence>
<dbReference type="InterPro" id="IPR005116">
    <property type="entry name" value="Transp-assoc_OB_typ1"/>
</dbReference>
<keyword evidence="1" id="KW-0813">Transport</keyword>
<feature type="domain" description="Mop" evidence="12">
    <location>
        <begin position="293"/>
        <end position="359"/>
    </location>
</feature>
<dbReference type="InterPro" id="IPR003593">
    <property type="entry name" value="AAA+_ATPase"/>
</dbReference>
<dbReference type="Pfam" id="PF00005">
    <property type="entry name" value="ABC_tran"/>
    <property type="match status" value="1"/>
</dbReference>
<dbReference type="InterPro" id="IPR050334">
    <property type="entry name" value="Molybdenum_import_ModC"/>
</dbReference>
<dbReference type="EMBL" id="AVFL01000007">
    <property type="protein sequence ID" value="EWY40438.1"/>
    <property type="molecule type" value="Genomic_DNA"/>
</dbReference>
<keyword evidence="5" id="KW-0547">Nucleotide-binding</keyword>
<dbReference type="GO" id="GO:0015098">
    <property type="term" value="F:molybdate ion transmembrane transporter activity"/>
    <property type="evidence" value="ECO:0007669"/>
    <property type="project" value="InterPro"/>
</dbReference>
<dbReference type="InterPro" id="IPR027417">
    <property type="entry name" value="P-loop_NTPase"/>
</dbReference>
<keyword evidence="8" id="KW-0472">Membrane</keyword>
<dbReference type="Pfam" id="PF03459">
    <property type="entry name" value="TOBE"/>
    <property type="match status" value="1"/>
</dbReference>
<evidence type="ECO:0000256" key="3">
    <source>
        <dbReference type="ARBA" id="ARBA00022505"/>
    </source>
</evidence>
<feature type="compositionally biased region" description="Gly residues" evidence="10">
    <location>
        <begin position="363"/>
        <end position="380"/>
    </location>
</feature>
<evidence type="ECO:0000256" key="6">
    <source>
        <dbReference type="ARBA" id="ARBA00022840"/>
    </source>
</evidence>
<dbReference type="PATRIC" id="fig|1385369.3.peg.2291"/>
<organism evidence="13 14">
    <name type="scientific">Skermanella stibiiresistens SB22</name>
    <dbReference type="NCBI Taxonomy" id="1385369"/>
    <lineage>
        <taxon>Bacteria</taxon>
        <taxon>Pseudomonadati</taxon>
        <taxon>Pseudomonadota</taxon>
        <taxon>Alphaproteobacteria</taxon>
        <taxon>Rhodospirillales</taxon>
        <taxon>Azospirillaceae</taxon>
        <taxon>Skermanella</taxon>
    </lineage>
</organism>
<dbReference type="PROSITE" id="PS00211">
    <property type="entry name" value="ABC_TRANSPORTER_1"/>
    <property type="match status" value="1"/>
</dbReference>
<dbReference type="SUPFAM" id="SSF52540">
    <property type="entry name" value="P-loop containing nucleoside triphosphate hydrolases"/>
    <property type="match status" value="1"/>
</dbReference>
<dbReference type="PROSITE" id="PS50893">
    <property type="entry name" value="ABC_TRANSPORTER_2"/>
    <property type="match status" value="1"/>
</dbReference>
<keyword evidence="4" id="KW-0997">Cell inner membrane</keyword>
<dbReference type="Proteomes" id="UP000019486">
    <property type="component" value="Unassembled WGS sequence"/>
</dbReference>
<dbReference type="RefSeq" id="WP_198038302.1">
    <property type="nucleotide sequence ID" value="NZ_AVFL01000007.1"/>
</dbReference>
<keyword evidence="2" id="KW-1003">Cell membrane</keyword>
<evidence type="ECO:0000259" key="11">
    <source>
        <dbReference type="PROSITE" id="PS50893"/>
    </source>
</evidence>